<sequence length="663" mass="71633">MSQFGPYTLLRTLGVGGMGIVYLAEHPDRGRVALKTIHSRFATPQLLERFSREVNALRRVRRWCTAPLLDADLSAESPYLVTEYVSGPNLEERVLRAGVLRESELEAVAVGMALALDAIHAVGIAHRDMKPGNVILSPYGPRVIDFGIASLMGTTSDLTQPGLHMGTPPYMSPEQARGEAVGPWEPSDVFAWAATVVFAANGRPPFGPNDSGVYSRIQFDDPDLGELHGELRDLVSMCLAKPAAERPTMPQLLGRLKGMPVSHSVVSTAAVSESASRVREQPTRAGQLAREARRSLDGGWPRRAQGQAEKGLHFDDRNAACLAVLGLSLIALGLNERGLDRLRHGHEIAPDDPQIALEYAGALANTGEEAAVDRAFQLAPDTPEIRGRYVTLLLKRAGEDAAGDQHAAHAFDLAPGNADVIQRYVQALIRQGTPVSLARALMISDSDPLWAAIETSLSRASLAQIREIFRSFGKVQADLPDVRRTRLIRLLLLQGGKIRRRHQLGPFHADRAALLLNMEPTLGVWRLDDSQRAKLTKLAKTAYRPAGIYIPRIGVLSLAAMAVGLLVTSQLNRGSSPPHWLLTASLITTLCAIIGSLPLHPSRMAGLYENIVHDPDDASSRKSISAFLALGWVAGVPLLVVLAFSIVVVASVCVVIVALMDDS</sequence>
<evidence type="ECO:0000256" key="6">
    <source>
        <dbReference type="SAM" id="MobiDB-lite"/>
    </source>
</evidence>
<keyword evidence="10" id="KW-1185">Reference proteome</keyword>
<dbReference type="PANTHER" id="PTHR43289">
    <property type="entry name" value="MITOGEN-ACTIVATED PROTEIN KINASE KINASE KINASE 20-RELATED"/>
    <property type="match status" value="1"/>
</dbReference>
<feature type="binding site" evidence="5">
    <location>
        <position position="35"/>
    </location>
    <ligand>
        <name>ATP</name>
        <dbReference type="ChEBI" id="CHEBI:30616"/>
    </ligand>
</feature>
<dbReference type="Proteomes" id="UP001049518">
    <property type="component" value="Chromosome"/>
</dbReference>
<proteinExistence type="predicted"/>
<feature type="transmembrane region" description="Helical" evidence="7">
    <location>
        <begin position="580"/>
        <end position="599"/>
    </location>
</feature>
<accession>A0ABX8R4L0</accession>
<dbReference type="PROSITE" id="PS00107">
    <property type="entry name" value="PROTEIN_KINASE_ATP"/>
    <property type="match status" value="1"/>
</dbReference>
<name>A0ABX8R4L0_9ACTN</name>
<organism evidence="9 10">
    <name type="scientific">Actinomadura graeca</name>
    <dbReference type="NCBI Taxonomy" id="2750812"/>
    <lineage>
        <taxon>Bacteria</taxon>
        <taxon>Bacillati</taxon>
        <taxon>Actinomycetota</taxon>
        <taxon>Actinomycetes</taxon>
        <taxon>Streptosporangiales</taxon>
        <taxon>Thermomonosporaceae</taxon>
        <taxon>Actinomadura</taxon>
    </lineage>
</organism>
<evidence type="ECO:0000256" key="4">
    <source>
        <dbReference type="ARBA" id="ARBA00022840"/>
    </source>
</evidence>
<dbReference type="PROSITE" id="PS50011">
    <property type="entry name" value="PROTEIN_KINASE_DOM"/>
    <property type="match status" value="1"/>
</dbReference>
<dbReference type="SUPFAM" id="SSF48452">
    <property type="entry name" value="TPR-like"/>
    <property type="match status" value="1"/>
</dbReference>
<evidence type="ECO:0000256" key="1">
    <source>
        <dbReference type="ARBA" id="ARBA00022679"/>
    </source>
</evidence>
<feature type="transmembrane region" description="Helical" evidence="7">
    <location>
        <begin position="626"/>
        <end position="659"/>
    </location>
</feature>
<evidence type="ECO:0000313" key="10">
    <source>
        <dbReference type="Proteomes" id="UP001049518"/>
    </source>
</evidence>
<evidence type="ECO:0000313" key="9">
    <source>
        <dbReference type="EMBL" id="QXJ25768.1"/>
    </source>
</evidence>
<dbReference type="InterPro" id="IPR017441">
    <property type="entry name" value="Protein_kinase_ATP_BS"/>
</dbReference>
<dbReference type="InterPro" id="IPR008271">
    <property type="entry name" value="Ser/Thr_kinase_AS"/>
</dbReference>
<dbReference type="Pfam" id="PF00069">
    <property type="entry name" value="Pkinase"/>
    <property type="match status" value="1"/>
</dbReference>
<keyword evidence="4 5" id="KW-0067">ATP-binding</keyword>
<dbReference type="CDD" id="cd14014">
    <property type="entry name" value="STKc_PknB_like"/>
    <property type="match status" value="1"/>
</dbReference>
<evidence type="ECO:0000259" key="8">
    <source>
        <dbReference type="PROSITE" id="PS50011"/>
    </source>
</evidence>
<dbReference type="PROSITE" id="PS00108">
    <property type="entry name" value="PROTEIN_KINASE_ST"/>
    <property type="match status" value="1"/>
</dbReference>
<feature type="region of interest" description="Disordered" evidence="6">
    <location>
        <begin position="270"/>
        <end position="304"/>
    </location>
</feature>
<keyword evidence="2 5" id="KW-0547">Nucleotide-binding</keyword>
<dbReference type="InterPro" id="IPR000719">
    <property type="entry name" value="Prot_kinase_dom"/>
</dbReference>
<feature type="domain" description="Protein kinase" evidence="8">
    <location>
        <begin position="7"/>
        <end position="266"/>
    </location>
</feature>
<dbReference type="InterPro" id="IPR011990">
    <property type="entry name" value="TPR-like_helical_dom_sf"/>
</dbReference>
<dbReference type="Gene3D" id="3.30.200.20">
    <property type="entry name" value="Phosphorylase Kinase, domain 1"/>
    <property type="match status" value="1"/>
</dbReference>
<evidence type="ECO:0000256" key="2">
    <source>
        <dbReference type="ARBA" id="ARBA00022741"/>
    </source>
</evidence>
<dbReference type="SUPFAM" id="SSF56112">
    <property type="entry name" value="Protein kinase-like (PK-like)"/>
    <property type="match status" value="1"/>
</dbReference>
<evidence type="ECO:0000256" key="7">
    <source>
        <dbReference type="SAM" id="Phobius"/>
    </source>
</evidence>
<evidence type="ECO:0000256" key="3">
    <source>
        <dbReference type="ARBA" id="ARBA00022777"/>
    </source>
</evidence>
<dbReference type="Gene3D" id="1.25.40.10">
    <property type="entry name" value="Tetratricopeptide repeat domain"/>
    <property type="match status" value="1"/>
</dbReference>
<gene>
    <name evidence="9" type="ORF">AGRA3207_007315</name>
</gene>
<reference evidence="9" key="1">
    <citation type="submission" date="2020-07" db="EMBL/GenBank/DDBJ databases">
        <authorList>
            <person name="Tarantini F.S."/>
            <person name="Hong K.W."/>
            <person name="Chan K.G."/>
        </authorList>
    </citation>
    <scope>NUCLEOTIDE SEQUENCE</scope>
    <source>
        <strain evidence="9">32-07</strain>
    </source>
</reference>
<keyword evidence="7" id="KW-1133">Transmembrane helix</keyword>
<dbReference type="Gene3D" id="1.10.510.10">
    <property type="entry name" value="Transferase(Phosphotransferase) domain 1"/>
    <property type="match status" value="1"/>
</dbReference>
<dbReference type="RefSeq" id="WP_231331952.1">
    <property type="nucleotide sequence ID" value="NZ_CP059572.1"/>
</dbReference>
<dbReference type="EMBL" id="CP059572">
    <property type="protein sequence ID" value="QXJ25768.1"/>
    <property type="molecule type" value="Genomic_DNA"/>
</dbReference>
<keyword evidence="1" id="KW-0808">Transferase</keyword>
<dbReference type="InterPro" id="IPR011009">
    <property type="entry name" value="Kinase-like_dom_sf"/>
</dbReference>
<feature type="transmembrane region" description="Helical" evidence="7">
    <location>
        <begin position="549"/>
        <end position="568"/>
    </location>
</feature>
<keyword evidence="3 9" id="KW-0418">Kinase</keyword>
<dbReference type="PANTHER" id="PTHR43289:SF34">
    <property type="entry name" value="SERINE_THREONINE-PROTEIN KINASE YBDM-RELATED"/>
    <property type="match status" value="1"/>
</dbReference>
<keyword evidence="7" id="KW-0812">Transmembrane</keyword>
<dbReference type="SMART" id="SM00220">
    <property type="entry name" value="S_TKc"/>
    <property type="match status" value="1"/>
</dbReference>
<protein>
    <submittedName>
        <fullName evidence="9">Protein kinase</fullName>
    </submittedName>
</protein>
<dbReference type="GO" id="GO:0016301">
    <property type="term" value="F:kinase activity"/>
    <property type="evidence" value="ECO:0007669"/>
    <property type="project" value="UniProtKB-KW"/>
</dbReference>
<evidence type="ECO:0000256" key="5">
    <source>
        <dbReference type="PROSITE-ProRule" id="PRU10141"/>
    </source>
</evidence>
<keyword evidence="7" id="KW-0472">Membrane</keyword>